<dbReference type="KEGG" id="halx:M0R89_01265"/>
<dbReference type="Pfam" id="PF24366">
    <property type="entry name" value="DUF7522"/>
    <property type="match status" value="1"/>
</dbReference>
<sequence>MGETVSDDLSDQLVSATRTSVGDELRSVTYFTEDAEEQLYLREDLDADADLVGFADNERLGFRTQAVYQDTELGGYRFNIRVFERGYLTRVIVGDHGAFVTTDEMEMDLFKELASAVESVLAEEDPG</sequence>
<dbReference type="GeneID" id="72183786"/>
<gene>
    <name evidence="1" type="ORF">M0R89_01265</name>
</gene>
<accession>A0A8U0HUF1</accession>
<reference evidence="1 2" key="1">
    <citation type="submission" date="2022-04" db="EMBL/GenBank/DDBJ databases">
        <title>Diverse halophilic archaea isolated from saline environments.</title>
        <authorList>
            <person name="Cui H.-L."/>
        </authorList>
    </citation>
    <scope>NUCLEOTIDE SEQUENCE [LARGE SCALE GENOMIC DNA]</scope>
    <source>
        <strain evidence="1 2">XZYJT49</strain>
    </source>
</reference>
<protein>
    <submittedName>
        <fullName evidence="1">Uncharacterized protein</fullName>
    </submittedName>
</protein>
<dbReference type="EMBL" id="CP096659">
    <property type="protein sequence ID" value="UPV74715.1"/>
    <property type="molecule type" value="Genomic_DNA"/>
</dbReference>
<evidence type="ECO:0000313" key="1">
    <source>
        <dbReference type="EMBL" id="UPV74715.1"/>
    </source>
</evidence>
<keyword evidence="2" id="KW-1185">Reference proteome</keyword>
<dbReference type="RefSeq" id="WP_248650759.1">
    <property type="nucleotide sequence ID" value="NZ_CP096659.1"/>
</dbReference>
<dbReference type="InterPro" id="IPR055944">
    <property type="entry name" value="DUF7522"/>
</dbReference>
<dbReference type="AlphaFoldDB" id="A0A8U0HUF1"/>
<evidence type="ECO:0000313" key="2">
    <source>
        <dbReference type="Proteomes" id="UP000830729"/>
    </source>
</evidence>
<organism evidence="1 2">
    <name type="scientific">Halorussus limi</name>
    <dbReference type="NCBI Taxonomy" id="2938695"/>
    <lineage>
        <taxon>Archaea</taxon>
        <taxon>Methanobacteriati</taxon>
        <taxon>Methanobacteriota</taxon>
        <taxon>Stenosarchaea group</taxon>
        <taxon>Halobacteria</taxon>
        <taxon>Halobacteriales</taxon>
        <taxon>Haladaptataceae</taxon>
        <taxon>Halorussus</taxon>
    </lineage>
</organism>
<proteinExistence type="predicted"/>
<name>A0A8U0HUF1_9EURY</name>
<dbReference type="Proteomes" id="UP000830729">
    <property type="component" value="Chromosome"/>
</dbReference>